<proteinExistence type="predicted"/>
<organism evidence="2 3">
    <name type="scientific">Emergomyces pasteurianus Ep9510</name>
    <dbReference type="NCBI Taxonomy" id="1447872"/>
    <lineage>
        <taxon>Eukaryota</taxon>
        <taxon>Fungi</taxon>
        <taxon>Dikarya</taxon>
        <taxon>Ascomycota</taxon>
        <taxon>Pezizomycotina</taxon>
        <taxon>Eurotiomycetes</taxon>
        <taxon>Eurotiomycetidae</taxon>
        <taxon>Onygenales</taxon>
        <taxon>Ajellomycetaceae</taxon>
        <taxon>Emergomyces</taxon>
    </lineage>
</organism>
<name>A0A1J9QNB8_9EURO</name>
<reference evidence="2 3" key="1">
    <citation type="submission" date="2015-07" db="EMBL/GenBank/DDBJ databases">
        <title>Emmonsia species relationships and genome sequence.</title>
        <authorList>
            <consortium name="The Broad Institute Genomics Platform"/>
            <person name="Cuomo C.A."/>
            <person name="Munoz J.F."/>
            <person name="Imamovic A."/>
            <person name="Priest M.E."/>
            <person name="Young S."/>
            <person name="Clay O.K."/>
            <person name="McEwen J.G."/>
        </authorList>
    </citation>
    <scope>NUCLEOTIDE SEQUENCE [LARGE SCALE GENOMIC DNA]</scope>
    <source>
        <strain evidence="2 3">UAMH 9510</strain>
    </source>
</reference>
<gene>
    <name evidence="2" type="ORF">AJ78_02541</name>
</gene>
<feature type="region of interest" description="Disordered" evidence="1">
    <location>
        <begin position="774"/>
        <end position="836"/>
    </location>
</feature>
<evidence type="ECO:0000256" key="1">
    <source>
        <dbReference type="SAM" id="MobiDB-lite"/>
    </source>
</evidence>
<dbReference type="EMBL" id="LGRN01000070">
    <property type="protein sequence ID" value="OJD17356.1"/>
    <property type="molecule type" value="Genomic_DNA"/>
</dbReference>
<feature type="compositionally biased region" description="Basic and acidic residues" evidence="1">
    <location>
        <begin position="704"/>
        <end position="715"/>
    </location>
</feature>
<accession>A0A1J9QNB8</accession>
<dbReference type="VEuPathDB" id="FungiDB:AJ78_02541"/>
<evidence type="ECO:0008006" key="4">
    <source>
        <dbReference type="Google" id="ProtNLM"/>
    </source>
</evidence>
<keyword evidence="3" id="KW-1185">Reference proteome</keyword>
<feature type="compositionally biased region" description="Basic and acidic residues" evidence="1">
    <location>
        <begin position="602"/>
        <end position="614"/>
    </location>
</feature>
<dbReference type="Proteomes" id="UP000182235">
    <property type="component" value="Unassembled WGS sequence"/>
</dbReference>
<feature type="region of interest" description="Disordered" evidence="1">
    <location>
        <begin position="594"/>
        <end position="614"/>
    </location>
</feature>
<dbReference type="OrthoDB" id="5330058at2759"/>
<sequence length="836" mass="95189">MTFHSQNPQYIGPHQDRYGYASEQQYQFEVPPPQVYSPYFEQWPSQHDGVHPACHLNLLVGLAASDSVGEGGARELPCVGDDLMGQAVIQPPRPNSDPGLSNTVFHLFGNSFPECNSMADMYCPRFQVYPGTAVDASPEFDLGFQHDSLRVVHVDITKSWKGLSSDKAEELLFWEATFRRALEYLLRDKLDVLRQQHEIKTQILDDLEQQQLRKSDRIHYLPISMIDIATAMVSSYREHRRMYRWLVSMGNIYRTIAQFVRTHDCFISPTMGMSSLQPGDLKIGVKLLHVNDYLQGKPNHLSGYPVEVNWAPDMLSFEQFDPITAEGQKLCLVPRYNSSIKFMQADGILEPHHIIYKTSSPWLRWDASLSGFSGTVPFYSDSEEQMMYPEVPLVGDASGEQSKIYTLRIMIIATAQEYFDSGVRFEKTVRARVTINVKRRKFPQPNSALHYTLGLVGPDNRKYKGPQSSPEWDAFQRPSPEVKLWDDPFIGTGRSPDSRAVEQQMRLEPSGRYKTLDDSRVLSRHLFDSFTGRSLLMTNMHTGLSALSDDDHIGRENDMSPPALLDCDLRVPPLRRQRRPSQNLNPLKLVSKLGSTVPPQMKTDHLNHPRTESGDTRLRHDIVNMLGMQLQCSHNDEDLEMMYRPWRKRSYWRGTGLPAQMKGNGYLGQGRRLPKNAKLSKENTEEEDKAYISKYCWKTRLASDQRQRSSSEGRPEYNISRTPSSEPLTMGCSLFLNSHKVTRAECESVLDLPWTPPASDICPSSFEERRMLGSDIGDVFDPSPAHLSEDDWEGIDTDEEGVSIPDERDSDEEQPNEGVPIPIPGSSIESWRYDAT</sequence>
<feature type="compositionally biased region" description="Acidic residues" evidence="1">
    <location>
        <begin position="790"/>
        <end position="801"/>
    </location>
</feature>
<comment type="caution">
    <text evidence="2">The sequence shown here is derived from an EMBL/GenBank/DDBJ whole genome shotgun (WGS) entry which is preliminary data.</text>
</comment>
<dbReference type="AlphaFoldDB" id="A0A1J9QNB8"/>
<evidence type="ECO:0000313" key="2">
    <source>
        <dbReference type="EMBL" id="OJD17356.1"/>
    </source>
</evidence>
<feature type="region of interest" description="Disordered" evidence="1">
    <location>
        <begin position="704"/>
        <end position="724"/>
    </location>
</feature>
<protein>
    <recommendedName>
        <fullName evidence="4">NDT80 domain-containing protein</fullName>
    </recommendedName>
</protein>
<evidence type="ECO:0000313" key="3">
    <source>
        <dbReference type="Proteomes" id="UP000182235"/>
    </source>
</evidence>